<proteinExistence type="predicted"/>
<comment type="caution">
    <text evidence="12">The sequence shown here is derived from an EMBL/GenBank/DDBJ whole genome shotgun (WGS) entry which is preliminary data.</text>
</comment>
<sequence length="1594" mass="164131">MRGPWLLNSLLLVVALMKAIAVADVLGASPPALPQGPPDAGVARGPTVPTSPPEAKTPETILQLSGSTHLNSCGDMLQRFSTLLDSGSIFSRNQLCFIQLQDTSLSGPSVNSPDQDSAHAQSSQNQTQIKLQQEMYFFILSAFLPSFDIAEHAILTMGRPEGLDIDTFLSQAGVPCDEQLIATTLTEDQDTASVYVYSCNGMLTLPSGSIPLTLPSLCCIAQPKPPRRSSPPPPSVGLQPADFVDSPPREPPRAPPWEQPPPPSPVPMPLPPTQRPPPPPPPGATDSAQLTLFVMAPPERLYCSKLLMACETLAQPYGLAYGNYSCHSSYDAAPGEARYGITAAISAAAPLAVNGSIGGEVKMTAYVIVKAAWSARAYARSFRRLQSALASSIDVFASLGLVQCGTEIRSLLLGISGAVHREDVFGCVSSFPDDYQTFLQQLGLRVLPRQQLCCRPPPQPPPQPPSPPWQPPLAPLAGPALPLTPGDSSPMPPSLAPAPTASSGSGSLQPGNLTPGQAGGGRGRPAPFIKDGRPPYGPPGGATPAARGSTSQATKSVQAKGLSREAIAVITVLAAAAVASILAALYVLYRRRQQHVPWCRGITDTNSLPPIIGYSVGVYNGFGGDRDRPSEEQLYQHHGGGGAVSNWPVVSKDVTKAQQLIRGTEQEEEEAGRGRLLAITASGSSLTDRSSSADGLPLMLDVSMGAAGARTRTAPVGAKGTGDIPAGSYGCASVDLRGEGDNEDMGDSVAVIHTLLHGSQRPAQESIVQLHLLPTASSAGATRDESEVVPGSANGVVTPGRGAGSWVGAEPDGSGFGLMDVFRGAAANNICLSAATSATPSAAGLLTAAGVPRNNPLFSAPGANGSGDVKPPSVSSVITNHPVRRCIRTSCLEASASSAGAVGVLPLRQMHKAQAAQAKGSESSQPDGYSSGIMPLQVREMTLLDLFNQSPLAGAMLSTPSSSSGGAPPSPIPSLLLPRLCSGRGVVTPESAAAGLLAPASRLPSLGTLRQRSSPAIALERLSVQLARNIARLSYNGDGLGDPFEEPEAGTEQDTDEIGLDGGSSGRRWDYSDGQSVLRGSCQQRVGGLHSAVPGPQPQLPRWTSAKGAAAERKCLQIRPTKVGNGDCGECGGNGNGDSGGRPELGTLSVSEGPSEGRSATAAGESSTGARPSSDLENAARDLSVKTSSAATASPPAASRSGTGAAKAHKDAAAASQAPLPRAAGLAVVAEQHAAAREAAAWSRPSGAVEVPGGSAVKQAGAPDIAGGITPANGGGGGSSMDLDISPKELRIQTDGLLGAGAFGSVYRGSYRGQPVAIKVLHHLHFAGGGGGGAACGGGGGGAQLQQKDVDSFRQEIAILRMLAHPNIVRVLGGCAHAGHPFLVMELMPSCLHNVIHGAAGLTLPDALRIATDVARGLAHLHPAIVHRDLKPANILLDANGTAKISDFGLARYHLKPYISTQQPDAGSVAYMAPEGFDPAIGRLSAKCDVYSFGVLLWELITLEHPWGGESNVAIIYRVAVLRMRLPVPTDPHVCPPRLGALLDVCMSYLPSDRPDMQHVLSELDGMLKIVKEGGVGALAMSRPAVEGVESVVL</sequence>
<dbReference type="InterPro" id="IPR000719">
    <property type="entry name" value="Prot_kinase_dom"/>
</dbReference>
<dbReference type="PANTHER" id="PTHR44329">
    <property type="entry name" value="SERINE/THREONINE-PROTEIN KINASE TNNI3K-RELATED"/>
    <property type="match status" value="1"/>
</dbReference>
<dbReference type="GO" id="GO:0005524">
    <property type="term" value="F:ATP binding"/>
    <property type="evidence" value="ECO:0007669"/>
    <property type="project" value="UniProtKB-UniRule"/>
</dbReference>
<dbReference type="InterPro" id="IPR051681">
    <property type="entry name" value="Ser/Thr_Kinases-Pseudokinases"/>
</dbReference>
<accession>A0A8J4GNE9</accession>
<feature type="compositionally biased region" description="Low complexity" evidence="7">
    <location>
        <begin position="542"/>
        <end position="551"/>
    </location>
</feature>
<organism evidence="12 13">
    <name type="scientific">Volvox reticuliferus</name>
    <dbReference type="NCBI Taxonomy" id="1737510"/>
    <lineage>
        <taxon>Eukaryota</taxon>
        <taxon>Viridiplantae</taxon>
        <taxon>Chlorophyta</taxon>
        <taxon>core chlorophytes</taxon>
        <taxon>Chlorophyceae</taxon>
        <taxon>CS clade</taxon>
        <taxon>Chlamydomonadales</taxon>
        <taxon>Volvocaceae</taxon>
        <taxon>Volvox</taxon>
    </lineage>
</organism>
<keyword evidence="8" id="KW-0812">Transmembrane</keyword>
<keyword evidence="5 6" id="KW-0067">ATP-binding</keyword>
<feature type="region of interest" description="Disordered" evidence="7">
    <location>
        <begin position="1133"/>
        <end position="1217"/>
    </location>
</feature>
<dbReference type="GO" id="GO:0004674">
    <property type="term" value="F:protein serine/threonine kinase activity"/>
    <property type="evidence" value="ECO:0007669"/>
    <property type="project" value="UniProtKB-KW"/>
</dbReference>
<feature type="compositionally biased region" description="Low complexity" evidence="7">
    <location>
        <begin position="497"/>
        <end position="508"/>
    </location>
</feature>
<dbReference type="InterPro" id="IPR011009">
    <property type="entry name" value="Kinase-like_dom_sf"/>
</dbReference>
<keyword evidence="2" id="KW-0808">Transferase</keyword>
<feature type="compositionally biased region" description="Pro residues" evidence="7">
    <location>
        <begin position="253"/>
        <end position="283"/>
    </location>
</feature>
<gene>
    <name evidence="11" type="ORF">Vretifemale_16280</name>
    <name evidence="12" type="ORF">Vretimale_15100</name>
</gene>
<feature type="signal peptide" evidence="9">
    <location>
        <begin position="1"/>
        <end position="21"/>
    </location>
</feature>
<dbReference type="Gene3D" id="1.10.510.10">
    <property type="entry name" value="Transferase(Phosphotransferase) domain 1"/>
    <property type="match status" value="1"/>
</dbReference>
<evidence type="ECO:0000313" key="11">
    <source>
        <dbReference type="EMBL" id="GIL88316.1"/>
    </source>
</evidence>
<evidence type="ECO:0000256" key="2">
    <source>
        <dbReference type="ARBA" id="ARBA00022679"/>
    </source>
</evidence>
<feature type="region of interest" description="Disordered" evidence="7">
    <location>
        <begin position="913"/>
        <end position="932"/>
    </location>
</feature>
<feature type="region of interest" description="Disordered" evidence="7">
    <location>
        <begin position="451"/>
        <end position="557"/>
    </location>
</feature>
<keyword evidence="8" id="KW-1133">Transmembrane helix</keyword>
<dbReference type="EMBL" id="BNCP01000044">
    <property type="protein sequence ID" value="GIL88316.1"/>
    <property type="molecule type" value="Genomic_DNA"/>
</dbReference>
<feature type="chain" id="PRO_5035391432" description="Protein kinase domain-containing protein" evidence="9">
    <location>
        <begin position="22"/>
        <end position="1594"/>
    </location>
</feature>
<evidence type="ECO:0000256" key="4">
    <source>
        <dbReference type="ARBA" id="ARBA00022777"/>
    </source>
</evidence>
<dbReference type="CDD" id="cd13999">
    <property type="entry name" value="STKc_MAP3K-like"/>
    <property type="match status" value="1"/>
</dbReference>
<keyword evidence="8" id="KW-0472">Membrane</keyword>
<evidence type="ECO:0000256" key="9">
    <source>
        <dbReference type="SAM" id="SignalP"/>
    </source>
</evidence>
<keyword evidence="4" id="KW-0418">Kinase</keyword>
<feature type="compositionally biased region" description="Low complexity" evidence="7">
    <location>
        <begin position="1187"/>
        <end position="1206"/>
    </location>
</feature>
<evidence type="ECO:0000313" key="14">
    <source>
        <dbReference type="Proteomes" id="UP000747110"/>
    </source>
</evidence>
<feature type="region of interest" description="Disordered" evidence="7">
    <location>
        <begin position="36"/>
        <end position="56"/>
    </location>
</feature>
<keyword evidence="3 6" id="KW-0547">Nucleotide-binding</keyword>
<protein>
    <recommendedName>
        <fullName evidence="10">Protein kinase domain-containing protein</fullName>
    </recommendedName>
</protein>
<feature type="region of interest" description="Disordered" evidence="7">
    <location>
        <begin position="224"/>
        <end position="287"/>
    </location>
</feature>
<dbReference type="EMBL" id="BNCQ01000039">
    <property type="protein sequence ID" value="GIM11604.1"/>
    <property type="molecule type" value="Genomic_DNA"/>
</dbReference>
<dbReference type="SUPFAM" id="SSF56112">
    <property type="entry name" value="Protein kinase-like (PK-like)"/>
    <property type="match status" value="1"/>
</dbReference>
<keyword evidence="14" id="KW-1185">Reference proteome</keyword>
<dbReference type="PROSITE" id="PS50011">
    <property type="entry name" value="PROTEIN_KINASE_DOM"/>
    <property type="match status" value="1"/>
</dbReference>
<evidence type="ECO:0000256" key="1">
    <source>
        <dbReference type="ARBA" id="ARBA00022527"/>
    </source>
</evidence>
<evidence type="ECO:0000256" key="3">
    <source>
        <dbReference type="ARBA" id="ARBA00022741"/>
    </source>
</evidence>
<dbReference type="InterPro" id="IPR008271">
    <property type="entry name" value="Ser/Thr_kinase_AS"/>
</dbReference>
<feature type="compositionally biased region" description="Pro residues" evidence="7">
    <location>
        <begin position="455"/>
        <end position="474"/>
    </location>
</feature>
<dbReference type="Gene3D" id="3.30.200.20">
    <property type="entry name" value="Phosphorylase Kinase, domain 1"/>
    <property type="match status" value="1"/>
</dbReference>
<evidence type="ECO:0000256" key="5">
    <source>
        <dbReference type="ARBA" id="ARBA00022840"/>
    </source>
</evidence>
<reference evidence="12" key="1">
    <citation type="journal article" date="2021" name="Proc. Natl. Acad. Sci. U.S.A.">
        <title>Three genomes in the algal genus Volvox reveal the fate of a haploid sex-determining region after a transition to homothallism.</title>
        <authorList>
            <person name="Yamamoto K."/>
            <person name="Hamaji T."/>
            <person name="Kawai-Toyooka H."/>
            <person name="Matsuzaki R."/>
            <person name="Takahashi F."/>
            <person name="Nishimura Y."/>
            <person name="Kawachi M."/>
            <person name="Noguchi H."/>
            <person name="Minakuchi Y."/>
            <person name="Umen J.G."/>
            <person name="Toyoda A."/>
            <person name="Nozaki H."/>
        </authorList>
    </citation>
    <scope>NUCLEOTIDE SEQUENCE</scope>
    <source>
        <strain evidence="12">NIES-3785</strain>
        <strain evidence="11">NIES-3786</strain>
    </source>
</reference>
<feature type="binding site" evidence="6">
    <location>
        <position position="1319"/>
    </location>
    <ligand>
        <name>ATP</name>
        <dbReference type="ChEBI" id="CHEBI:30616"/>
    </ligand>
</feature>
<feature type="transmembrane region" description="Helical" evidence="8">
    <location>
        <begin position="566"/>
        <end position="588"/>
    </location>
</feature>
<evidence type="ECO:0000259" key="10">
    <source>
        <dbReference type="PROSITE" id="PS50011"/>
    </source>
</evidence>
<feature type="compositionally biased region" description="Low complexity" evidence="7">
    <location>
        <begin position="475"/>
        <end position="489"/>
    </location>
</feature>
<evidence type="ECO:0000256" key="7">
    <source>
        <dbReference type="SAM" id="MobiDB-lite"/>
    </source>
</evidence>
<dbReference type="PROSITE" id="PS00107">
    <property type="entry name" value="PROTEIN_KINASE_ATP"/>
    <property type="match status" value="1"/>
</dbReference>
<dbReference type="Proteomes" id="UP000722791">
    <property type="component" value="Unassembled WGS sequence"/>
</dbReference>
<dbReference type="InterPro" id="IPR001245">
    <property type="entry name" value="Ser-Thr/Tyr_kinase_cat_dom"/>
</dbReference>
<evidence type="ECO:0000313" key="12">
    <source>
        <dbReference type="EMBL" id="GIM11604.1"/>
    </source>
</evidence>
<dbReference type="Pfam" id="PF07714">
    <property type="entry name" value="PK_Tyr_Ser-Thr"/>
    <property type="match status" value="1"/>
</dbReference>
<dbReference type="Proteomes" id="UP000747110">
    <property type="component" value="Unassembled WGS sequence"/>
</dbReference>
<evidence type="ECO:0000256" key="8">
    <source>
        <dbReference type="SAM" id="Phobius"/>
    </source>
</evidence>
<dbReference type="PANTHER" id="PTHR44329:SF214">
    <property type="entry name" value="PROTEIN KINASE DOMAIN-CONTAINING PROTEIN"/>
    <property type="match status" value="1"/>
</dbReference>
<keyword evidence="9" id="KW-0732">Signal</keyword>
<evidence type="ECO:0000313" key="13">
    <source>
        <dbReference type="Proteomes" id="UP000722791"/>
    </source>
</evidence>
<dbReference type="InterPro" id="IPR017441">
    <property type="entry name" value="Protein_kinase_ATP_BS"/>
</dbReference>
<dbReference type="PROSITE" id="PS00108">
    <property type="entry name" value="PROTEIN_KINASE_ST"/>
    <property type="match status" value="1"/>
</dbReference>
<dbReference type="SMART" id="SM00220">
    <property type="entry name" value="S_TKc"/>
    <property type="match status" value="1"/>
</dbReference>
<feature type="domain" description="Protein kinase" evidence="10">
    <location>
        <begin position="1292"/>
        <end position="1568"/>
    </location>
</feature>
<feature type="compositionally biased region" description="Low complexity" evidence="7">
    <location>
        <begin position="1156"/>
        <end position="1171"/>
    </location>
</feature>
<feature type="compositionally biased region" description="Acidic residues" evidence="7">
    <location>
        <begin position="1043"/>
        <end position="1059"/>
    </location>
</feature>
<feature type="region of interest" description="Disordered" evidence="7">
    <location>
        <begin position="1038"/>
        <end position="1070"/>
    </location>
</feature>
<name>A0A8J4GNE9_9CHLO</name>
<keyword evidence="1" id="KW-0723">Serine/threonine-protein kinase</keyword>
<dbReference type="OrthoDB" id="541276at2759"/>
<evidence type="ECO:0000256" key="6">
    <source>
        <dbReference type="PROSITE-ProRule" id="PRU10141"/>
    </source>
</evidence>
<feature type="region of interest" description="Disordered" evidence="7">
    <location>
        <begin position="1240"/>
        <end position="1281"/>
    </location>
</feature>